<evidence type="ECO:0000256" key="3">
    <source>
        <dbReference type="ARBA" id="ARBA00022884"/>
    </source>
</evidence>
<keyword evidence="3" id="KW-0694">RNA-binding</keyword>
<protein>
    <recommendedName>
        <fullName evidence="6">Ribosomal protein L9 domain-containing protein</fullName>
    </recommendedName>
</protein>
<dbReference type="InterPro" id="IPR036935">
    <property type="entry name" value="Ribosomal_bL9_N_sf"/>
</dbReference>
<gene>
    <name evidence="7" type="ORF">LCGC14_1571010</name>
</gene>
<dbReference type="EMBL" id="LAZR01012253">
    <property type="protein sequence ID" value="KKM27810.1"/>
    <property type="molecule type" value="Genomic_DNA"/>
</dbReference>
<organism evidence="7">
    <name type="scientific">marine sediment metagenome</name>
    <dbReference type="NCBI Taxonomy" id="412755"/>
    <lineage>
        <taxon>unclassified sequences</taxon>
        <taxon>metagenomes</taxon>
        <taxon>ecological metagenomes</taxon>
    </lineage>
</organism>
<comment type="similarity">
    <text evidence="1">Belongs to the bacterial ribosomal protein bL9 family.</text>
</comment>
<dbReference type="GO" id="GO:1990904">
    <property type="term" value="C:ribonucleoprotein complex"/>
    <property type="evidence" value="ECO:0007669"/>
    <property type="project" value="UniProtKB-KW"/>
</dbReference>
<evidence type="ECO:0000256" key="5">
    <source>
        <dbReference type="ARBA" id="ARBA00023274"/>
    </source>
</evidence>
<name>A0A0F9LK31_9ZZZZ</name>
<dbReference type="InterPro" id="IPR020069">
    <property type="entry name" value="Ribosomal_bL9_C"/>
</dbReference>
<dbReference type="HAMAP" id="MF_00503">
    <property type="entry name" value="Ribosomal_bL9"/>
    <property type="match status" value="1"/>
</dbReference>
<dbReference type="GO" id="GO:0006412">
    <property type="term" value="P:translation"/>
    <property type="evidence" value="ECO:0007669"/>
    <property type="project" value="InterPro"/>
</dbReference>
<dbReference type="GO" id="GO:0003735">
    <property type="term" value="F:structural constituent of ribosome"/>
    <property type="evidence" value="ECO:0007669"/>
    <property type="project" value="InterPro"/>
</dbReference>
<dbReference type="Gene3D" id="3.40.5.10">
    <property type="entry name" value="Ribosomal protein L9, N-terminal domain"/>
    <property type="match status" value="1"/>
</dbReference>
<evidence type="ECO:0000256" key="2">
    <source>
        <dbReference type="ARBA" id="ARBA00022730"/>
    </source>
</evidence>
<dbReference type="PANTHER" id="PTHR21368">
    <property type="entry name" value="50S RIBOSOMAL PROTEIN L9"/>
    <property type="match status" value="1"/>
</dbReference>
<dbReference type="SUPFAM" id="SSF55653">
    <property type="entry name" value="Ribosomal protein L9 C-domain"/>
    <property type="match status" value="1"/>
</dbReference>
<keyword evidence="5" id="KW-0687">Ribonucleoprotein</keyword>
<dbReference type="NCBIfam" id="TIGR00158">
    <property type="entry name" value="L9"/>
    <property type="match status" value="1"/>
</dbReference>
<dbReference type="InterPro" id="IPR009027">
    <property type="entry name" value="Ribosomal_bL9/RNase_H1_N"/>
</dbReference>
<dbReference type="InterPro" id="IPR000244">
    <property type="entry name" value="Ribosomal_bL9"/>
</dbReference>
<dbReference type="InterPro" id="IPR020070">
    <property type="entry name" value="Ribosomal_bL9_N"/>
</dbReference>
<dbReference type="AlphaFoldDB" id="A0A0F9LK31"/>
<dbReference type="PROSITE" id="PS00651">
    <property type="entry name" value="RIBOSOMAL_L9"/>
    <property type="match status" value="1"/>
</dbReference>
<reference evidence="7" key="1">
    <citation type="journal article" date="2015" name="Nature">
        <title>Complex archaea that bridge the gap between prokaryotes and eukaryotes.</title>
        <authorList>
            <person name="Spang A."/>
            <person name="Saw J.H."/>
            <person name="Jorgensen S.L."/>
            <person name="Zaremba-Niedzwiedzka K."/>
            <person name="Martijn J."/>
            <person name="Lind A.E."/>
            <person name="van Eijk R."/>
            <person name="Schleper C."/>
            <person name="Guy L."/>
            <person name="Ettema T.J."/>
        </authorList>
    </citation>
    <scope>NUCLEOTIDE SEQUENCE</scope>
</reference>
<comment type="caution">
    <text evidence="7">The sequence shown here is derived from an EMBL/GenBank/DDBJ whole genome shotgun (WGS) entry which is preliminary data.</text>
</comment>
<keyword evidence="4" id="KW-0689">Ribosomal protein</keyword>
<evidence type="ECO:0000259" key="6">
    <source>
        <dbReference type="PROSITE" id="PS00651"/>
    </source>
</evidence>
<dbReference type="GO" id="GO:0019843">
    <property type="term" value="F:rRNA binding"/>
    <property type="evidence" value="ECO:0007669"/>
    <property type="project" value="UniProtKB-KW"/>
</dbReference>
<evidence type="ECO:0000313" key="7">
    <source>
        <dbReference type="EMBL" id="KKM27810.1"/>
    </source>
</evidence>
<dbReference type="Gene3D" id="3.10.430.100">
    <property type="entry name" value="Ribosomal protein L9, C-terminal domain"/>
    <property type="match status" value="1"/>
</dbReference>
<dbReference type="InterPro" id="IPR020594">
    <property type="entry name" value="Ribosomal_bL9_bac/chp"/>
</dbReference>
<feature type="domain" description="Ribosomal protein L9" evidence="6">
    <location>
        <begin position="13"/>
        <end position="40"/>
    </location>
</feature>
<accession>A0A0F9LK31</accession>
<keyword evidence="2" id="KW-0699">rRNA-binding</keyword>
<proteinExistence type="inferred from homology"/>
<dbReference type="Pfam" id="PF01281">
    <property type="entry name" value="Ribosomal_L9_N"/>
    <property type="match status" value="1"/>
</dbReference>
<dbReference type="GO" id="GO:0005840">
    <property type="term" value="C:ribosome"/>
    <property type="evidence" value="ECO:0007669"/>
    <property type="project" value="UniProtKB-KW"/>
</dbReference>
<evidence type="ECO:0000256" key="4">
    <source>
        <dbReference type="ARBA" id="ARBA00022980"/>
    </source>
</evidence>
<sequence length="160" mass="17715">MKVVLREDLVSLGIEGETLDVADGYARNYLIPKKLAEKATPGVLRDLELRKNAIAKKEEKRIAEAKKEAKKFDGKKIKLVVEANEEGHLYGSVNVSDLAKAVEEQLKQEAVDKSKVVITENIKDVGKYSFTIRIHPEVEAKLDLEVTGKEAAGGQDSEQK</sequence>
<dbReference type="InterPro" id="IPR036791">
    <property type="entry name" value="Ribosomal_bL9_C_sf"/>
</dbReference>
<dbReference type="Pfam" id="PF03948">
    <property type="entry name" value="Ribosomal_L9_C"/>
    <property type="match status" value="1"/>
</dbReference>
<evidence type="ECO:0000256" key="1">
    <source>
        <dbReference type="ARBA" id="ARBA00010605"/>
    </source>
</evidence>
<dbReference type="SUPFAM" id="SSF55658">
    <property type="entry name" value="L9 N-domain-like"/>
    <property type="match status" value="1"/>
</dbReference>